<protein>
    <recommendedName>
        <fullName evidence="9">Zn(2)-C6 fungal-type domain-containing protein</fullName>
    </recommendedName>
</protein>
<dbReference type="GO" id="GO:0000981">
    <property type="term" value="F:DNA-binding transcription factor activity, RNA polymerase II-specific"/>
    <property type="evidence" value="ECO:0007669"/>
    <property type="project" value="InterPro"/>
</dbReference>
<keyword evidence="4" id="KW-0805">Transcription regulation</keyword>
<gene>
    <name evidence="10" type="ORF">HDU87_002194</name>
</gene>
<dbReference type="InterPro" id="IPR001138">
    <property type="entry name" value="Zn2Cys6_DnaBD"/>
</dbReference>
<keyword evidence="5" id="KW-0238">DNA-binding</keyword>
<dbReference type="GO" id="GO:0003677">
    <property type="term" value="F:DNA binding"/>
    <property type="evidence" value="ECO:0007669"/>
    <property type="project" value="UniProtKB-KW"/>
</dbReference>
<dbReference type="GO" id="GO:0008270">
    <property type="term" value="F:zinc ion binding"/>
    <property type="evidence" value="ECO:0007669"/>
    <property type="project" value="InterPro"/>
</dbReference>
<dbReference type="SMART" id="SM00066">
    <property type="entry name" value="GAL4"/>
    <property type="match status" value="1"/>
</dbReference>
<dbReference type="CDD" id="cd00067">
    <property type="entry name" value="GAL4"/>
    <property type="match status" value="1"/>
</dbReference>
<evidence type="ECO:0000256" key="1">
    <source>
        <dbReference type="ARBA" id="ARBA00004123"/>
    </source>
</evidence>
<evidence type="ECO:0000313" key="11">
    <source>
        <dbReference type="Proteomes" id="UP001212152"/>
    </source>
</evidence>
<evidence type="ECO:0000256" key="6">
    <source>
        <dbReference type="ARBA" id="ARBA00023163"/>
    </source>
</evidence>
<proteinExistence type="predicted"/>
<evidence type="ECO:0000313" key="10">
    <source>
        <dbReference type="EMBL" id="KAJ3180315.1"/>
    </source>
</evidence>
<feature type="region of interest" description="Disordered" evidence="8">
    <location>
        <begin position="664"/>
        <end position="683"/>
    </location>
</feature>
<feature type="domain" description="Zn(2)-C6 fungal-type" evidence="9">
    <location>
        <begin position="72"/>
        <end position="102"/>
    </location>
</feature>
<feature type="region of interest" description="Disordered" evidence="8">
    <location>
        <begin position="1"/>
        <end position="119"/>
    </location>
</feature>
<organism evidence="10 11">
    <name type="scientific">Geranomyces variabilis</name>
    <dbReference type="NCBI Taxonomy" id="109894"/>
    <lineage>
        <taxon>Eukaryota</taxon>
        <taxon>Fungi</taxon>
        <taxon>Fungi incertae sedis</taxon>
        <taxon>Chytridiomycota</taxon>
        <taxon>Chytridiomycota incertae sedis</taxon>
        <taxon>Chytridiomycetes</taxon>
        <taxon>Spizellomycetales</taxon>
        <taxon>Powellomycetaceae</taxon>
        <taxon>Geranomyces</taxon>
    </lineage>
</organism>
<evidence type="ECO:0000256" key="5">
    <source>
        <dbReference type="ARBA" id="ARBA00023125"/>
    </source>
</evidence>
<evidence type="ECO:0000256" key="7">
    <source>
        <dbReference type="ARBA" id="ARBA00023242"/>
    </source>
</evidence>
<dbReference type="Pfam" id="PF00172">
    <property type="entry name" value="Zn_clus"/>
    <property type="match status" value="1"/>
</dbReference>
<dbReference type="PANTHER" id="PTHR31313:SF81">
    <property type="entry name" value="TY1 ENHANCER ACTIVATOR"/>
    <property type="match status" value="1"/>
</dbReference>
<feature type="compositionally biased region" description="Polar residues" evidence="8">
    <location>
        <begin position="88"/>
        <end position="98"/>
    </location>
</feature>
<feature type="compositionally biased region" description="Pro residues" evidence="8">
    <location>
        <begin position="25"/>
        <end position="35"/>
    </location>
</feature>
<dbReference type="InterPro" id="IPR051615">
    <property type="entry name" value="Transcr_Regulatory_Elem"/>
</dbReference>
<feature type="region of interest" description="Disordered" evidence="8">
    <location>
        <begin position="141"/>
        <end position="271"/>
    </location>
</feature>
<sequence>MYGSGSPYGGHRGPPSQPQHHHPYYQPPQPPPAPPQHSHSHSHDTASHDDSPPPIDDANHHPHHKRKRTTKACDICNKRKVKCDGSKPSCNQCTNGHLQCSYEREAKKRGPKQGHLKELESRLKQMEALIKPLADKLPEGALDGVSAEAAAAVASRKRDSPQPPPPPPSHSSSGPAPHQYSSRGTPHRIEQGAFAGYSVPSSAGPSPTTAAYPQHPSQVHYGQYPGNAQHIESTANNPPHLHPLQQTHHHARPAGTYVGGGGPSGPSSSAGFMQGFSYGSNPDVMPTQPLRSAFSPTISTVRLSPLQSPRASEDEDIWNIIDRDFDELMGGAPAGASGNAYMTETTGNPVDSSSATAGGGASGVGVRVGGVGTSSQMFGNMLGSAAYLPDGAGPGLGTAVRAQPRKIPRQLAGPFGEVPLAPQQGVAGRPGGHWWPSDIEEASRIPDDAIEELLDLFFIYMNPILGYMIHEREFRRTLPMQSPLLLNTMYANAARFSGHPSVAKTPEAMWQAGDSFYAKARVLVSQNVDVPSLDTVSSLIMLMTYASGSGRASASWMYSGMAIRMAQSLKMDLDPDFKEVTDAFGPISWFEKERRRRLWWACFLTDRYAAAAADRSTLAQERDVRVFQPVPVWEWVNMTADDHEPKGEAPGTHSRWQLTVLSSTGSTRVRRGGENDDDHKEAGGGLVLGDSSFDAYVELGKIFGRVMEYTSLLKSPTPSLPGLQLISASEADTRFTSLESALDTWMSALRPWMREPGRTFAANWTHRNADGALSPPSWEVAYLHMFYHTTKVLLHRPKMMQVLNSGGDLLASRHFVASQTAAAAVTDLVEAMMDANPNLFWVTPFACFCLFQTALVHIISAQTFRGDAAAVTAARDCCRSHLRALRGMSRFWLQGKKLEGILSELFKSLDVPADEAESGGTPTPVVSSPSIA</sequence>
<dbReference type="EMBL" id="JADGJQ010000017">
    <property type="protein sequence ID" value="KAJ3180315.1"/>
    <property type="molecule type" value="Genomic_DNA"/>
</dbReference>
<feature type="compositionally biased region" description="Polar residues" evidence="8">
    <location>
        <begin position="199"/>
        <end position="217"/>
    </location>
</feature>
<dbReference type="CDD" id="cd12148">
    <property type="entry name" value="fungal_TF_MHR"/>
    <property type="match status" value="1"/>
</dbReference>
<keyword evidence="6" id="KW-0804">Transcription</keyword>
<evidence type="ECO:0000256" key="4">
    <source>
        <dbReference type="ARBA" id="ARBA00023015"/>
    </source>
</evidence>
<evidence type="ECO:0000256" key="2">
    <source>
        <dbReference type="ARBA" id="ARBA00022723"/>
    </source>
</evidence>
<keyword evidence="7" id="KW-0539">Nucleus</keyword>
<evidence type="ECO:0000259" key="9">
    <source>
        <dbReference type="PROSITE" id="PS50048"/>
    </source>
</evidence>
<keyword evidence="2" id="KW-0479">Metal-binding</keyword>
<name>A0AAD5TRN7_9FUNG</name>
<comment type="subcellular location">
    <subcellularLocation>
        <location evidence="1">Nucleus</location>
    </subcellularLocation>
</comment>
<feature type="compositionally biased region" description="Gly residues" evidence="8">
    <location>
        <begin position="1"/>
        <end position="12"/>
    </location>
</feature>
<dbReference type="Pfam" id="PF04082">
    <property type="entry name" value="Fungal_trans"/>
    <property type="match status" value="1"/>
</dbReference>
<dbReference type="AlphaFoldDB" id="A0AAD5TRN7"/>
<dbReference type="PANTHER" id="PTHR31313">
    <property type="entry name" value="TY1 ENHANCER ACTIVATOR"/>
    <property type="match status" value="1"/>
</dbReference>
<keyword evidence="11" id="KW-1185">Reference proteome</keyword>
<evidence type="ECO:0000256" key="8">
    <source>
        <dbReference type="SAM" id="MobiDB-lite"/>
    </source>
</evidence>
<feature type="compositionally biased region" description="Basic and acidic residues" evidence="8">
    <location>
        <begin position="671"/>
        <end position="682"/>
    </location>
</feature>
<dbReference type="Proteomes" id="UP001212152">
    <property type="component" value="Unassembled WGS sequence"/>
</dbReference>
<feature type="compositionally biased region" description="Basic residues" evidence="8">
    <location>
        <begin position="61"/>
        <end position="70"/>
    </location>
</feature>
<feature type="compositionally biased region" description="Low complexity" evidence="8">
    <location>
        <begin position="145"/>
        <end position="154"/>
    </location>
</feature>
<dbReference type="PROSITE" id="PS50048">
    <property type="entry name" value="ZN2_CY6_FUNGAL_2"/>
    <property type="match status" value="1"/>
</dbReference>
<dbReference type="SMART" id="SM00906">
    <property type="entry name" value="Fungal_trans"/>
    <property type="match status" value="1"/>
</dbReference>
<dbReference type="SUPFAM" id="SSF57701">
    <property type="entry name" value="Zn2/Cys6 DNA-binding domain"/>
    <property type="match status" value="1"/>
</dbReference>
<accession>A0AAD5TRN7</accession>
<feature type="compositionally biased region" description="Basic and acidic residues" evidence="8">
    <location>
        <begin position="41"/>
        <end position="51"/>
    </location>
</feature>
<dbReference type="InterPro" id="IPR036864">
    <property type="entry name" value="Zn2-C6_fun-type_DNA-bd_sf"/>
</dbReference>
<evidence type="ECO:0000256" key="3">
    <source>
        <dbReference type="ARBA" id="ARBA00022833"/>
    </source>
</evidence>
<dbReference type="GO" id="GO:0006351">
    <property type="term" value="P:DNA-templated transcription"/>
    <property type="evidence" value="ECO:0007669"/>
    <property type="project" value="InterPro"/>
</dbReference>
<reference evidence="10" key="1">
    <citation type="submission" date="2020-05" db="EMBL/GenBank/DDBJ databases">
        <title>Phylogenomic resolution of chytrid fungi.</title>
        <authorList>
            <person name="Stajich J.E."/>
            <person name="Amses K."/>
            <person name="Simmons R."/>
            <person name="Seto K."/>
            <person name="Myers J."/>
            <person name="Bonds A."/>
            <person name="Quandt C.A."/>
            <person name="Barry K."/>
            <person name="Liu P."/>
            <person name="Grigoriev I."/>
            <person name="Longcore J.E."/>
            <person name="James T.Y."/>
        </authorList>
    </citation>
    <scope>NUCLEOTIDE SEQUENCE</scope>
    <source>
        <strain evidence="10">JEL0379</strain>
    </source>
</reference>
<dbReference type="GO" id="GO:0005634">
    <property type="term" value="C:nucleus"/>
    <property type="evidence" value="ECO:0007669"/>
    <property type="project" value="UniProtKB-SubCell"/>
</dbReference>
<dbReference type="Gene3D" id="4.10.240.10">
    <property type="entry name" value="Zn(2)-C6 fungal-type DNA-binding domain"/>
    <property type="match status" value="1"/>
</dbReference>
<keyword evidence="3" id="KW-0862">Zinc</keyword>
<dbReference type="InterPro" id="IPR007219">
    <property type="entry name" value="XnlR_reg_dom"/>
</dbReference>
<comment type="caution">
    <text evidence="10">The sequence shown here is derived from an EMBL/GenBank/DDBJ whole genome shotgun (WGS) entry which is preliminary data.</text>
</comment>